<feature type="compositionally biased region" description="Basic residues" evidence="1">
    <location>
        <begin position="143"/>
        <end position="155"/>
    </location>
</feature>
<feature type="compositionally biased region" description="Low complexity" evidence="1">
    <location>
        <begin position="750"/>
        <end position="769"/>
    </location>
</feature>
<dbReference type="AlphaFoldDB" id="A0A0N0NII3"/>
<gene>
    <name evidence="2" type="ORF">AB675_11115</name>
</gene>
<feature type="compositionally biased region" description="Basic and acidic residues" evidence="1">
    <location>
        <begin position="247"/>
        <end position="259"/>
    </location>
</feature>
<comment type="caution">
    <text evidence="2">The sequence shown here is derived from an EMBL/GenBank/DDBJ whole genome shotgun (WGS) entry which is preliminary data.</text>
</comment>
<feature type="compositionally biased region" description="Polar residues" evidence="1">
    <location>
        <begin position="285"/>
        <end position="308"/>
    </location>
</feature>
<evidence type="ECO:0000256" key="1">
    <source>
        <dbReference type="SAM" id="MobiDB-lite"/>
    </source>
</evidence>
<dbReference type="VEuPathDB" id="FungiDB:AB675_11115"/>
<feature type="compositionally biased region" description="Polar residues" evidence="1">
    <location>
        <begin position="335"/>
        <end position="347"/>
    </location>
</feature>
<dbReference type="Proteomes" id="UP000038010">
    <property type="component" value="Unassembled WGS sequence"/>
</dbReference>
<feature type="compositionally biased region" description="Polar residues" evidence="1">
    <location>
        <begin position="38"/>
        <end position="47"/>
    </location>
</feature>
<name>A0A0N0NII3_9EURO</name>
<dbReference type="OrthoDB" id="4151037at2759"/>
<evidence type="ECO:0000313" key="3">
    <source>
        <dbReference type="Proteomes" id="UP000038010"/>
    </source>
</evidence>
<feature type="compositionally biased region" description="Polar residues" evidence="1">
    <location>
        <begin position="441"/>
        <end position="462"/>
    </location>
</feature>
<feature type="compositionally biased region" description="Polar residues" evidence="1">
    <location>
        <begin position="120"/>
        <end position="129"/>
    </location>
</feature>
<feature type="region of interest" description="Disordered" evidence="1">
    <location>
        <begin position="172"/>
        <end position="569"/>
    </location>
</feature>
<organism evidence="2 3">
    <name type="scientific">Cyphellophora attinorum</name>
    <dbReference type="NCBI Taxonomy" id="1664694"/>
    <lineage>
        <taxon>Eukaryota</taxon>
        <taxon>Fungi</taxon>
        <taxon>Dikarya</taxon>
        <taxon>Ascomycota</taxon>
        <taxon>Pezizomycotina</taxon>
        <taxon>Eurotiomycetes</taxon>
        <taxon>Chaetothyriomycetidae</taxon>
        <taxon>Chaetothyriales</taxon>
        <taxon>Cyphellophoraceae</taxon>
        <taxon>Cyphellophora</taxon>
    </lineage>
</organism>
<feature type="region of interest" description="Disordered" evidence="1">
    <location>
        <begin position="681"/>
        <end position="791"/>
    </location>
</feature>
<proteinExistence type="predicted"/>
<keyword evidence="3" id="KW-1185">Reference proteome</keyword>
<dbReference type="GeneID" id="28731815"/>
<dbReference type="RefSeq" id="XP_017995834.1">
    <property type="nucleotide sequence ID" value="XM_018139935.1"/>
</dbReference>
<evidence type="ECO:0000313" key="2">
    <source>
        <dbReference type="EMBL" id="KPI35871.1"/>
    </source>
</evidence>
<sequence length="791" mass="85812">MPGKYSYNLVLADYSSQGLISLPNDQQLQYLREDQPSRVGNTKNSTYRPRGPSGRPETALSHASGQDSSRRVVIVDSDTSDDEVVRVEQDVSQQQSVERSAELLARNVGEDGGDRAALASTHQAVTNPQPHVPHPDSNDTSRKPRNRLTKPRRSGGVRALIQARYNEELAAAIAEEESAGEPVNHTPVGTEKGKNDPQLGKVEAAQTNGASAQDDAASAAINKLSLHEFLDTVPRSPRKPKWQPRGPQREPGQHVDRPHTRSISVQEFLSLEPGPVTDGVATAKSKPSTSTEGTASGLSKPSTSTEGTASEIRKPAPPLNKKKSSPNLVSRLPRNVSSQHQRPASSPQHEKPQELVMPRASVDKPADPAPSTGKQTERPRSPDTDTVRHIGRSPSPQKPAEKDLRQHGPVRPVSKYMEEPDFDGFSDVDDDSYFPAIAHYSSAQTQSGPPANMRRSSSVRTSSHQRRDKLSQVLGRPSRPSSAHGMDDILQLQHDRESAVQSRQRMIHDVASAGRSRTPIGSPELSLTTASSSTSPFPRTPKTNMGASGKSSRQARVKPSGSTESWGLPNIVVSDDKVESLSQFLGEHDESKSSNVMIFTSDEEEEDDYPTPRLQRLEEDVQMAPAKWGTISSGRQVNFTRKDADTMSEISAVYPPDIGRYTSNGEAGGPLATALAGMRHGGELGATYKPGKSSRFRRSMKPGDLLQKLGLKDRTPPRPIDSPRPIQSTTTPSASSPGGARYYRPPMPRSASSQKSLSSKSGWSGSSSGRNPKYHPSSSSRGRLPKNDEWI</sequence>
<feature type="compositionally biased region" description="Basic and acidic residues" evidence="1">
    <location>
        <begin position="133"/>
        <end position="142"/>
    </location>
</feature>
<feature type="compositionally biased region" description="Acidic residues" evidence="1">
    <location>
        <begin position="419"/>
        <end position="432"/>
    </location>
</feature>
<dbReference type="EMBL" id="LFJN01000036">
    <property type="protein sequence ID" value="KPI35871.1"/>
    <property type="molecule type" value="Genomic_DNA"/>
</dbReference>
<protein>
    <submittedName>
        <fullName evidence="2">Uncharacterized protein</fullName>
    </submittedName>
</protein>
<feature type="compositionally biased region" description="Low complexity" evidence="1">
    <location>
        <begin position="522"/>
        <end position="541"/>
    </location>
</feature>
<reference evidence="2 3" key="1">
    <citation type="submission" date="2015-06" db="EMBL/GenBank/DDBJ databases">
        <title>Draft genome of the ant-associated black yeast Phialophora attae CBS 131958.</title>
        <authorList>
            <person name="Moreno L.F."/>
            <person name="Stielow B.J."/>
            <person name="de Hoog S."/>
            <person name="Vicente V.A."/>
            <person name="Weiss V.A."/>
            <person name="de Vries M."/>
            <person name="Cruz L.M."/>
            <person name="Souza E.M."/>
        </authorList>
    </citation>
    <scope>NUCLEOTIDE SEQUENCE [LARGE SCALE GENOMIC DNA]</scope>
    <source>
        <strain evidence="2 3">CBS 131958</strain>
    </source>
</reference>
<feature type="compositionally biased region" description="Low complexity" evidence="1">
    <location>
        <begin position="210"/>
        <end position="220"/>
    </location>
</feature>
<feature type="compositionally biased region" description="Polar residues" evidence="1">
    <location>
        <begin position="542"/>
        <end position="565"/>
    </location>
</feature>
<feature type="compositionally biased region" description="Low complexity" evidence="1">
    <location>
        <begin position="728"/>
        <end position="740"/>
    </location>
</feature>
<feature type="region of interest" description="Disordered" evidence="1">
    <location>
        <begin position="32"/>
        <end position="160"/>
    </location>
</feature>
<feature type="compositionally biased region" description="Basic and acidic residues" evidence="1">
    <location>
        <begin position="375"/>
        <end position="388"/>
    </location>
</feature>
<accession>A0A0N0NII3</accession>